<dbReference type="HAMAP" id="MF_01978">
    <property type="entry name" value="Phosphofructokinase_II_B2"/>
    <property type="match status" value="1"/>
</dbReference>
<feature type="site" description="Important for catalytic activity and substrate specificity; stabilizes the transition state when the phosphoryl donor is PPi; prevents ATP from binding by mimicking the alpha-phosphate group of ATP" evidence="8">
    <location>
        <position position="108"/>
    </location>
</feature>
<feature type="site" description="Important for catalytic activity; stabilizes the transition state when the phosphoryl donor is PPi" evidence="8">
    <location>
        <position position="134"/>
    </location>
</feature>
<comment type="similarity">
    <text evidence="8">Belongs to the phosphofructokinase type A (PFKA) family. PPi-dependent PFK group II subfamily. Clade 'B2' sub-subfamily.</text>
</comment>
<comment type="subunit">
    <text evidence="8">Homodimer.</text>
</comment>
<dbReference type="Gene3D" id="3.40.50.450">
    <property type="match status" value="1"/>
</dbReference>
<dbReference type="PRINTS" id="PR00476">
    <property type="entry name" value="PHFRCTKINASE"/>
</dbReference>
<dbReference type="Pfam" id="PF00365">
    <property type="entry name" value="PFK"/>
    <property type="match status" value="1"/>
</dbReference>
<dbReference type="OrthoDB" id="9802503at2"/>
<keyword evidence="8" id="KW-0963">Cytoplasm</keyword>
<feature type="active site" description="Proton acceptor" evidence="8">
    <location>
        <position position="137"/>
    </location>
</feature>
<dbReference type="GO" id="GO:0047334">
    <property type="term" value="F:diphosphate-fructose-6-phosphate 1-phosphotransferase activity"/>
    <property type="evidence" value="ECO:0007669"/>
    <property type="project" value="UniProtKB-EC"/>
</dbReference>
<evidence type="ECO:0000256" key="1">
    <source>
        <dbReference type="ARBA" id="ARBA00001946"/>
    </source>
</evidence>
<dbReference type="PANTHER" id="PTHR45770">
    <property type="entry name" value="ATP-DEPENDENT 6-PHOSPHOFRUCTOKINASE 1"/>
    <property type="match status" value="1"/>
</dbReference>
<evidence type="ECO:0000256" key="8">
    <source>
        <dbReference type="HAMAP-Rule" id="MF_01978"/>
    </source>
</evidence>
<comment type="caution">
    <text evidence="8">Lacks conserved residue(s) required for the propagation of feature annotation.</text>
</comment>
<evidence type="ECO:0000256" key="3">
    <source>
        <dbReference type="ARBA" id="ARBA00022679"/>
    </source>
</evidence>
<dbReference type="Gene3D" id="3.40.50.460">
    <property type="entry name" value="Phosphofructokinase domain"/>
    <property type="match status" value="1"/>
</dbReference>
<feature type="domain" description="Phosphofructokinase" evidence="9">
    <location>
        <begin position="6"/>
        <end position="250"/>
    </location>
</feature>
<dbReference type="GO" id="GO:0006002">
    <property type="term" value="P:fructose 6-phosphate metabolic process"/>
    <property type="evidence" value="ECO:0007669"/>
    <property type="project" value="InterPro"/>
</dbReference>
<comment type="pathway">
    <text evidence="8">Carbohydrate degradation; glycolysis; D-glyceraldehyde 3-phosphate and glycerone phosphate from D-glucose: step 3/4.</text>
</comment>
<accession>A0A5C1QTI8</accession>
<comment type="subcellular location">
    <subcellularLocation>
        <location evidence="8">Cytoplasm</location>
    </subcellularLocation>
</comment>
<keyword evidence="11" id="KW-1185">Reference proteome</keyword>
<dbReference type="PIRSF" id="PIRSF036483">
    <property type="entry name" value="PFK_XF0274"/>
    <property type="match status" value="1"/>
</dbReference>
<dbReference type="AlphaFoldDB" id="A0A5C1QTI8"/>
<evidence type="ECO:0000256" key="4">
    <source>
        <dbReference type="ARBA" id="ARBA00022723"/>
    </source>
</evidence>
<evidence type="ECO:0000313" key="10">
    <source>
        <dbReference type="EMBL" id="QEN09874.1"/>
    </source>
</evidence>
<keyword evidence="4 8" id="KW-0479">Metal-binding</keyword>
<evidence type="ECO:0000256" key="7">
    <source>
        <dbReference type="ARBA" id="ARBA00048072"/>
    </source>
</evidence>
<feature type="binding site" evidence="8">
    <location>
        <position position="12"/>
    </location>
    <ligand>
        <name>diphosphate</name>
        <dbReference type="ChEBI" id="CHEBI:33019"/>
    </ligand>
</feature>
<evidence type="ECO:0000256" key="5">
    <source>
        <dbReference type="ARBA" id="ARBA00022777"/>
    </source>
</evidence>
<evidence type="ECO:0000259" key="9">
    <source>
        <dbReference type="Pfam" id="PF00365"/>
    </source>
</evidence>
<dbReference type="Proteomes" id="UP000324209">
    <property type="component" value="Chromosome"/>
</dbReference>
<keyword evidence="8" id="KW-0324">Glycolysis</keyword>
<dbReference type="InterPro" id="IPR050929">
    <property type="entry name" value="PFKA"/>
</dbReference>
<dbReference type="SUPFAM" id="SSF53784">
    <property type="entry name" value="Phosphofructokinase"/>
    <property type="match status" value="1"/>
</dbReference>
<keyword evidence="5 8" id="KW-0418">Kinase</keyword>
<proteinExistence type="inferred from homology"/>
<feature type="binding site" evidence="8">
    <location>
        <position position="239"/>
    </location>
    <ligand>
        <name>substrate</name>
    </ligand>
</feature>
<keyword evidence="3 8" id="KW-0808">Transferase</keyword>
<dbReference type="GO" id="GO:0046872">
    <property type="term" value="F:metal ion binding"/>
    <property type="evidence" value="ECO:0007669"/>
    <property type="project" value="UniProtKB-KW"/>
</dbReference>
<dbReference type="InterPro" id="IPR035966">
    <property type="entry name" value="PKF_sf"/>
</dbReference>
<name>A0A5C1QTI8_9SPIO</name>
<gene>
    <name evidence="8" type="primary">pfp</name>
    <name evidence="10" type="ORF">EXM22_06415</name>
</gene>
<dbReference type="GO" id="GO:0005737">
    <property type="term" value="C:cytoplasm"/>
    <property type="evidence" value="ECO:0007669"/>
    <property type="project" value="UniProtKB-SubCell"/>
</dbReference>
<evidence type="ECO:0000313" key="11">
    <source>
        <dbReference type="Proteomes" id="UP000324209"/>
    </source>
</evidence>
<comment type="function">
    <text evidence="2 8">Catalyzes the phosphorylation of D-fructose 6-phosphate, the first committing step of glycolysis. Uses inorganic phosphate (PPi) as phosphoryl donor instead of ATP like common ATP-dependent phosphofructokinases (ATP-PFKs), which renders the reaction reversible, and can thus function both in glycolysis and gluconeogenesis. Consistently, PPi-PFK can replace the enzymes of both the forward (ATP-PFK) and reverse (fructose-bisphosphatase (FBPase)) reactions.</text>
</comment>
<comment type="activity regulation">
    <text evidence="8">Non-allosteric.</text>
</comment>
<dbReference type="EMBL" id="CP036150">
    <property type="protein sequence ID" value="QEN09874.1"/>
    <property type="molecule type" value="Genomic_DNA"/>
</dbReference>
<feature type="binding site" evidence="8">
    <location>
        <begin position="135"/>
        <end position="137"/>
    </location>
    <ligand>
        <name>substrate</name>
    </ligand>
</feature>
<dbReference type="GO" id="GO:0003872">
    <property type="term" value="F:6-phosphofructokinase activity"/>
    <property type="evidence" value="ECO:0007669"/>
    <property type="project" value="UniProtKB-UniRule"/>
</dbReference>
<comment type="cofactor">
    <cofactor evidence="1 8">
        <name>Mg(2+)</name>
        <dbReference type="ChEBI" id="CHEBI:18420"/>
    </cofactor>
</comment>
<comment type="catalytic activity">
    <reaction evidence="7 8">
        <text>beta-D-fructose 6-phosphate + diphosphate = beta-D-fructose 1,6-bisphosphate + phosphate + H(+)</text>
        <dbReference type="Rhea" id="RHEA:13613"/>
        <dbReference type="ChEBI" id="CHEBI:15378"/>
        <dbReference type="ChEBI" id="CHEBI:32966"/>
        <dbReference type="ChEBI" id="CHEBI:33019"/>
        <dbReference type="ChEBI" id="CHEBI:43474"/>
        <dbReference type="ChEBI" id="CHEBI:57634"/>
        <dbReference type="EC" id="2.7.1.90"/>
    </reaction>
</comment>
<sequence length="399" mass="43773">MKGKAVVGQSGGPTSVINSSLAGVISKALEEEAITKILGMNFGIEGFMNEDFFDLSAQSPEVIKGLRGTPSSALGSSRHKLVEDDFPVILEILKKYNIRYFFLIGGNDTMDTVHRVELYCREQNYELRGIGIPKTVDNDLFGTDYTPGFPSAARSNILNVLQAGVLARDMKKVDQFVIYQTIGRDAGWLAAATALARKKEGDAPHLIYCPERPLAPEQMIEDAKECIRKYGWVSIVVSEGLLYKDGTPVSASQNKDKFNNTEFGAMGGASVALNVHRILTDALEGARGEFQITESLIMSAFDRSEPQDLDMAYKCGQEAVRLACGGTSAVMVTIKRNPDCSFSLGQAALEDVAVKARAMPREYINERGNDVSDEFLNYMTPLISSLPQFVALENKFYKE</sequence>
<protein>
    <recommendedName>
        <fullName evidence="8">Pyrophosphate--fructose 6-phosphate 1-phosphotransferase</fullName>
        <ecNumber evidence="8">2.7.1.90</ecNumber>
    </recommendedName>
    <alternativeName>
        <fullName evidence="8">6-phosphofructokinase, pyrophosphate dependent</fullName>
    </alternativeName>
    <alternativeName>
        <fullName evidence="8">PPi-dependent phosphofructokinase</fullName>
        <shortName evidence="8">PPi-PFK</shortName>
    </alternativeName>
    <alternativeName>
        <fullName evidence="8">Pyrophosphate-dependent 6-phosphofructose-1-kinase</fullName>
    </alternativeName>
</protein>
<dbReference type="InterPro" id="IPR000023">
    <property type="entry name" value="Phosphofructokinase_dom"/>
</dbReference>
<dbReference type="UniPathway" id="UPA00109">
    <property type="reaction ID" value="UER00182"/>
</dbReference>
<dbReference type="NCBIfam" id="NF010675">
    <property type="entry name" value="PRK14072.1"/>
    <property type="match status" value="1"/>
</dbReference>
<keyword evidence="6 8" id="KW-0460">Magnesium</keyword>
<feature type="binding site" evidence="8">
    <location>
        <position position="107"/>
    </location>
    <ligand>
        <name>Mg(2+)</name>
        <dbReference type="ChEBI" id="CHEBI:18420"/>
        <note>catalytic</note>
    </ligand>
</feature>
<dbReference type="InterPro" id="IPR011404">
    <property type="entry name" value="PPi-PFK"/>
</dbReference>
<dbReference type="InterPro" id="IPR022953">
    <property type="entry name" value="ATP_PFK"/>
</dbReference>
<evidence type="ECO:0000256" key="2">
    <source>
        <dbReference type="ARBA" id="ARBA00003138"/>
    </source>
</evidence>
<reference evidence="10 11" key="1">
    <citation type="submission" date="2019-02" db="EMBL/GenBank/DDBJ databases">
        <title>Complete Genome Sequence and Methylome Analysis of free living Spirochaetas.</title>
        <authorList>
            <person name="Fomenkov A."/>
            <person name="Dubinina G."/>
            <person name="Leshcheva N."/>
            <person name="Mikheeva N."/>
            <person name="Grabovich M."/>
            <person name="Vincze T."/>
            <person name="Roberts R.J."/>
        </authorList>
    </citation>
    <scope>NUCLEOTIDE SEQUENCE [LARGE SCALE GENOMIC DNA]</scope>
    <source>
        <strain evidence="10 11">K2</strain>
    </source>
</reference>
<organism evidence="10 11">
    <name type="scientific">Oceanispirochaeta crateris</name>
    <dbReference type="NCBI Taxonomy" id="2518645"/>
    <lineage>
        <taxon>Bacteria</taxon>
        <taxon>Pseudomonadati</taxon>
        <taxon>Spirochaetota</taxon>
        <taxon>Spirochaetia</taxon>
        <taxon>Spirochaetales</taxon>
        <taxon>Spirochaetaceae</taxon>
        <taxon>Oceanispirochaeta</taxon>
    </lineage>
</organism>
<dbReference type="KEGG" id="ock:EXM22_06415"/>
<evidence type="ECO:0000256" key="6">
    <source>
        <dbReference type="ARBA" id="ARBA00022842"/>
    </source>
</evidence>
<dbReference type="EC" id="2.7.1.90" evidence="8"/>